<evidence type="ECO:0000256" key="3">
    <source>
        <dbReference type="ARBA" id="ARBA00022490"/>
    </source>
</evidence>
<protein>
    <submittedName>
        <fullName evidence="8">Cytoskeleton-associated protein 2</fullName>
    </submittedName>
</protein>
<keyword evidence="3" id="KW-0963">Cytoplasm</keyword>
<reference evidence="8 9" key="1">
    <citation type="submission" date="2019-03" db="EMBL/GenBank/DDBJ databases">
        <title>First draft genome of Liparis tanakae, snailfish: a comprehensive survey of snailfish specific genes.</title>
        <authorList>
            <person name="Kim W."/>
            <person name="Song I."/>
            <person name="Jeong J.-H."/>
            <person name="Kim D."/>
            <person name="Kim S."/>
            <person name="Ryu S."/>
            <person name="Song J.Y."/>
            <person name="Lee S.K."/>
        </authorList>
    </citation>
    <scope>NUCLEOTIDE SEQUENCE [LARGE SCALE GENOMIC DNA]</scope>
    <source>
        <tissue evidence="8">Muscle</tissue>
    </source>
</reference>
<keyword evidence="4" id="KW-0597">Phosphoprotein</keyword>
<dbReference type="PANTHER" id="PTHR16076:SF8">
    <property type="entry name" value="CYTOSKELETON-ASSOCIATED PROTEIN 2"/>
    <property type="match status" value="1"/>
</dbReference>
<feature type="domain" description="Cytoskeleton-associated protein 2 C-terminal" evidence="7">
    <location>
        <begin position="386"/>
        <end position="535"/>
    </location>
</feature>
<dbReference type="Pfam" id="PF15297">
    <property type="entry name" value="CKAP2_C"/>
    <property type="match status" value="1"/>
</dbReference>
<accession>A0A4Z2IHE4</accession>
<dbReference type="GO" id="GO:0007026">
    <property type="term" value="P:negative regulation of microtubule depolymerization"/>
    <property type="evidence" value="ECO:0007669"/>
    <property type="project" value="TreeGrafter"/>
</dbReference>
<evidence type="ECO:0000256" key="4">
    <source>
        <dbReference type="ARBA" id="ARBA00022553"/>
    </source>
</evidence>
<evidence type="ECO:0000256" key="5">
    <source>
        <dbReference type="ARBA" id="ARBA00023212"/>
    </source>
</evidence>
<dbReference type="GO" id="GO:0015630">
    <property type="term" value="C:microtubule cytoskeleton"/>
    <property type="evidence" value="ECO:0007669"/>
    <property type="project" value="TreeGrafter"/>
</dbReference>
<dbReference type="EMBL" id="SRLO01000091">
    <property type="protein sequence ID" value="TNN76603.1"/>
    <property type="molecule type" value="Genomic_DNA"/>
</dbReference>
<dbReference type="PANTHER" id="PTHR16076">
    <property type="entry name" value="CYTOSKELETON ASSOCIATED PROTEIN 2-RELATED"/>
    <property type="match status" value="1"/>
</dbReference>
<name>A0A4Z2IHE4_9TELE</name>
<evidence type="ECO:0000313" key="9">
    <source>
        <dbReference type="Proteomes" id="UP000314294"/>
    </source>
</evidence>
<feature type="compositionally biased region" description="Polar residues" evidence="6">
    <location>
        <begin position="169"/>
        <end position="188"/>
    </location>
</feature>
<dbReference type="AlphaFoldDB" id="A0A4Z2IHE4"/>
<feature type="region of interest" description="Disordered" evidence="6">
    <location>
        <begin position="142"/>
        <end position="237"/>
    </location>
</feature>
<feature type="region of interest" description="Disordered" evidence="6">
    <location>
        <begin position="1"/>
        <end position="30"/>
    </location>
</feature>
<keyword evidence="9" id="KW-1185">Reference proteome</keyword>
<sequence length="550" mass="60223">MDNVAVSRRNADMKVNKENAQPAYESKSVIRRDKLSAKPFQLTNDTKDTRARSGALKAKAYPQSGEALRNVKTVQKGAASDVKLRQTHSRSFIAEQIVKPPKIVAEAPTLPAAQQSSKSTLGMYKGKIVQSKIGSIWKSTATLGGADPKPSAPKTGGQKVINVTKRRSTSATDLSVHSTRKPAQTRSKSVMDGAPQVSKPAVSRAAGFHSARPPARTLPTTLASASSRNVRVAPTKGSGIQSSKILVTNKQVDKPAVSSALSQYRFTIETAEEKRAKLAAWQASKGKTFKRPAMTEPAKARVSAKPDVELNPQPQPRLEARKPDSEAAVFNTRGQTPAFMNTTLDLLETSDDDLQDNVDDIVVNLCDALEAMATPSRSDDLSQVTDVRGDVVMDDCKPQYECEGERTEMSEDVKQVKDEVEESEEGETDVKCVKETVPQMEDASVIKYSVKTTPYLQRVKKTIDEEASTSRSRRQSNIKDLKFLTPVRRSCRIERKASRLPPMLVDPDPCVSSLAELLKLDDDHNAYIYRKNHALPDGVPDQIERGSVNV</sequence>
<dbReference type="InterPro" id="IPR026165">
    <property type="entry name" value="CKAP2_fam"/>
</dbReference>
<feature type="region of interest" description="Disordered" evidence="6">
    <location>
        <begin position="289"/>
        <end position="324"/>
    </location>
</feature>
<organism evidence="8 9">
    <name type="scientific">Liparis tanakae</name>
    <name type="common">Tanaka's snailfish</name>
    <dbReference type="NCBI Taxonomy" id="230148"/>
    <lineage>
        <taxon>Eukaryota</taxon>
        <taxon>Metazoa</taxon>
        <taxon>Chordata</taxon>
        <taxon>Craniata</taxon>
        <taxon>Vertebrata</taxon>
        <taxon>Euteleostomi</taxon>
        <taxon>Actinopterygii</taxon>
        <taxon>Neopterygii</taxon>
        <taxon>Teleostei</taxon>
        <taxon>Neoteleostei</taxon>
        <taxon>Acanthomorphata</taxon>
        <taxon>Eupercaria</taxon>
        <taxon>Perciformes</taxon>
        <taxon>Cottioidei</taxon>
        <taxon>Cottales</taxon>
        <taxon>Liparidae</taxon>
        <taxon>Liparis</taxon>
    </lineage>
</organism>
<evidence type="ECO:0000313" key="8">
    <source>
        <dbReference type="EMBL" id="TNN76603.1"/>
    </source>
</evidence>
<dbReference type="Proteomes" id="UP000314294">
    <property type="component" value="Unassembled WGS sequence"/>
</dbReference>
<comment type="subcellular location">
    <subcellularLocation>
        <location evidence="1">Cytoplasm</location>
        <location evidence="1">Cytoskeleton</location>
    </subcellularLocation>
</comment>
<evidence type="ECO:0000256" key="1">
    <source>
        <dbReference type="ARBA" id="ARBA00004245"/>
    </source>
</evidence>
<comment type="caution">
    <text evidence="8">The sequence shown here is derived from an EMBL/GenBank/DDBJ whole genome shotgun (WGS) entry which is preliminary data.</text>
</comment>
<proteinExistence type="inferred from homology"/>
<gene>
    <name evidence="8" type="primary">CKAP2</name>
    <name evidence="8" type="ORF">EYF80_013055</name>
</gene>
<feature type="compositionally biased region" description="Polar residues" evidence="6">
    <location>
        <begin position="218"/>
        <end position="229"/>
    </location>
</feature>
<evidence type="ECO:0000256" key="2">
    <source>
        <dbReference type="ARBA" id="ARBA00009468"/>
    </source>
</evidence>
<dbReference type="OrthoDB" id="9945093at2759"/>
<evidence type="ECO:0000256" key="6">
    <source>
        <dbReference type="SAM" id="MobiDB-lite"/>
    </source>
</evidence>
<keyword evidence="5" id="KW-0206">Cytoskeleton</keyword>
<dbReference type="InterPro" id="IPR029197">
    <property type="entry name" value="CKAP2_C"/>
</dbReference>
<evidence type="ECO:0000259" key="7">
    <source>
        <dbReference type="Pfam" id="PF15297"/>
    </source>
</evidence>
<comment type="similarity">
    <text evidence="2">Belongs to the CKAP2 family.</text>
</comment>